<protein>
    <submittedName>
        <fullName evidence="1">Uncharacterized protein</fullName>
    </submittedName>
</protein>
<sequence length="73" mass="8688">VLTQQRVMTRHLEPLPPGYFYNGYQYVDIFGDKTNFHPNMEEFIKEYIAEANKEIEQFNCQLESQGQPDLFEP</sequence>
<proteinExistence type="predicted"/>
<dbReference type="PANTHER" id="PTHR33664:SF1">
    <property type="entry name" value="DYNEIN AXONEMAL ASSEMBLY FACTOR 9"/>
    <property type="match status" value="1"/>
</dbReference>
<dbReference type="AlphaFoldDB" id="A0A3B4GPW0"/>
<dbReference type="InterPro" id="IPR040342">
    <property type="entry name" value="DNAAF9"/>
</dbReference>
<dbReference type="STRING" id="303518.ENSPNYP00000023366"/>
<dbReference type="PANTHER" id="PTHR33664">
    <property type="entry name" value="RCG26366"/>
    <property type="match status" value="1"/>
</dbReference>
<accession>A0A3B4GPW0</accession>
<name>A0A3B4GPW0_9CICH</name>
<organism evidence="1">
    <name type="scientific">Pundamilia nyererei</name>
    <dbReference type="NCBI Taxonomy" id="303518"/>
    <lineage>
        <taxon>Eukaryota</taxon>
        <taxon>Metazoa</taxon>
        <taxon>Chordata</taxon>
        <taxon>Craniata</taxon>
        <taxon>Vertebrata</taxon>
        <taxon>Euteleostomi</taxon>
        <taxon>Actinopterygii</taxon>
        <taxon>Neopterygii</taxon>
        <taxon>Teleostei</taxon>
        <taxon>Neoteleostei</taxon>
        <taxon>Acanthomorphata</taxon>
        <taxon>Ovalentaria</taxon>
        <taxon>Cichlomorphae</taxon>
        <taxon>Cichliformes</taxon>
        <taxon>Cichlidae</taxon>
        <taxon>African cichlids</taxon>
        <taxon>Pseudocrenilabrinae</taxon>
        <taxon>Haplochromini</taxon>
        <taxon>Pundamilia</taxon>
    </lineage>
</organism>
<dbReference type="GeneTree" id="ENSGT00940000168737"/>
<reference evidence="1" key="1">
    <citation type="submission" date="2023-09" db="UniProtKB">
        <authorList>
            <consortium name="Ensembl"/>
        </authorList>
    </citation>
    <scope>IDENTIFICATION</scope>
</reference>
<dbReference type="Ensembl" id="ENSPNYT00000023936.1">
    <property type="protein sequence ID" value="ENSPNYP00000023366.1"/>
    <property type="gene ID" value="ENSPNYG00000017649.1"/>
</dbReference>
<evidence type="ECO:0000313" key="1">
    <source>
        <dbReference type="Ensembl" id="ENSPNYP00000023366.1"/>
    </source>
</evidence>